<comment type="similarity">
    <text evidence="2">Belongs to the bacterial solute-binding protein 2 family.</text>
</comment>
<evidence type="ECO:0000313" key="4">
    <source>
        <dbReference type="EMBL" id="MCT7361108.1"/>
    </source>
</evidence>
<evidence type="ECO:0000256" key="2">
    <source>
        <dbReference type="ARBA" id="ARBA00007639"/>
    </source>
</evidence>
<dbReference type="EMBL" id="JAOANI010000032">
    <property type="protein sequence ID" value="MCT7361108.1"/>
    <property type="molecule type" value="Genomic_DNA"/>
</dbReference>
<accession>A0A9X2WIQ9</accession>
<organism evidence="4 5">
    <name type="scientific">Thalassolituus pacificus</name>
    <dbReference type="NCBI Taxonomy" id="2975440"/>
    <lineage>
        <taxon>Bacteria</taxon>
        <taxon>Pseudomonadati</taxon>
        <taxon>Pseudomonadota</taxon>
        <taxon>Gammaproteobacteria</taxon>
        <taxon>Oceanospirillales</taxon>
        <taxon>Oceanospirillaceae</taxon>
        <taxon>Thalassolituus</taxon>
    </lineage>
</organism>
<dbReference type="GO" id="GO:0055085">
    <property type="term" value="P:transmembrane transport"/>
    <property type="evidence" value="ECO:0007669"/>
    <property type="project" value="UniProtKB-ARBA"/>
</dbReference>
<protein>
    <submittedName>
        <fullName evidence="4">Substrate-binding domain-containing protein</fullName>
    </submittedName>
</protein>
<dbReference type="RefSeq" id="WP_260977937.1">
    <property type="nucleotide sequence ID" value="NZ_JAOANI010000032.1"/>
</dbReference>
<dbReference type="InterPro" id="IPR028082">
    <property type="entry name" value="Peripla_BP_I"/>
</dbReference>
<keyword evidence="5" id="KW-1185">Reference proteome</keyword>
<dbReference type="GO" id="GO:0030246">
    <property type="term" value="F:carbohydrate binding"/>
    <property type="evidence" value="ECO:0007669"/>
    <property type="project" value="TreeGrafter"/>
</dbReference>
<dbReference type="InterPro" id="IPR025997">
    <property type="entry name" value="SBP_2_dom"/>
</dbReference>
<reference evidence="4" key="2">
    <citation type="submission" date="2022-08" db="EMBL/GenBank/DDBJ databases">
        <authorList>
            <person name="Dong C."/>
        </authorList>
    </citation>
    <scope>NUCLEOTIDE SEQUENCE</scope>
    <source>
        <strain evidence="4">59MF3M-4</strain>
    </source>
</reference>
<name>A0A9X2WIQ9_9GAMM</name>
<dbReference type="PANTHER" id="PTHR30036">
    <property type="entry name" value="D-XYLOSE-BINDING PERIPLASMIC PROTEIN"/>
    <property type="match status" value="1"/>
</dbReference>
<evidence type="ECO:0000313" key="5">
    <source>
        <dbReference type="Proteomes" id="UP001147830"/>
    </source>
</evidence>
<reference evidence="4" key="1">
    <citation type="journal article" date="2022" name="Front. Microbiol.">
        <title>Genome-based taxonomic rearrangement of Oceanobacter-related bacteria including the description of Thalassolituus hydrocarbonoclasticus sp. nov. and Thalassolituus pacificus sp. nov. and emended description of the genus Thalassolituus.</title>
        <authorList>
            <person name="Dong C."/>
            <person name="Wei L."/>
            <person name="Wang J."/>
            <person name="Lai Q."/>
            <person name="Huang Z."/>
            <person name="Shao Z."/>
        </authorList>
    </citation>
    <scope>NUCLEOTIDE SEQUENCE</scope>
    <source>
        <strain evidence="4">59MF3M-4</strain>
    </source>
</reference>
<dbReference type="InterPro" id="IPR050555">
    <property type="entry name" value="Bact_Solute-Bind_Prot2"/>
</dbReference>
<sequence>MHPLIQTALLLVLAIMTADNTRAEGNTFALIAKNTSDENFIEVWRGCEAAAQKNQDHCVLLGPEQEASARLQSQAIERAINSRQYRAMAISVTKSSVIAGAVSLAEIPVITFDSPFAESERSLSLSYVGTDNQQFGRDLARQAKARHPNGGSVCLMTAEHDTNLALRVLGVRRELSGNPDFADGQPLRGEGGWHEPERCLWDSGDSSQRALAQIRITLAEIKPDVMLSVGSWPLINPQAYRNTLLPFQEELRKKKPLMIIGVGKILPEYNQLMQEQLLHALVSIDFFRIGELTYNNMLNSINKKPLKAVVYTPNTIITADKPAAGQ</sequence>
<evidence type="ECO:0000256" key="1">
    <source>
        <dbReference type="ARBA" id="ARBA00004418"/>
    </source>
</evidence>
<dbReference type="Pfam" id="PF13407">
    <property type="entry name" value="Peripla_BP_4"/>
    <property type="match status" value="1"/>
</dbReference>
<dbReference type="Proteomes" id="UP001147830">
    <property type="component" value="Unassembled WGS sequence"/>
</dbReference>
<feature type="domain" description="Periplasmic binding protein" evidence="3">
    <location>
        <begin position="28"/>
        <end position="304"/>
    </location>
</feature>
<dbReference type="PANTHER" id="PTHR30036:SF7">
    <property type="entry name" value="ABC TRANSPORTER PERIPLASMIC-BINDING PROTEIN YPHF"/>
    <property type="match status" value="1"/>
</dbReference>
<dbReference type="SUPFAM" id="SSF53822">
    <property type="entry name" value="Periplasmic binding protein-like I"/>
    <property type="match status" value="1"/>
</dbReference>
<dbReference type="AlphaFoldDB" id="A0A9X2WIQ9"/>
<comment type="subcellular location">
    <subcellularLocation>
        <location evidence="1">Periplasm</location>
    </subcellularLocation>
</comment>
<gene>
    <name evidence="4" type="ORF">NYR02_18975</name>
</gene>
<proteinExistence type="inferred from homology"/>
<evidence type="ECO:0000259" key="3">
    <source>
        <dbReference type="Pfam" id="PF13407"/>
    </source>
</evidence>
<dbReference type="GO" id="GO:0030288">
    <property type="term" value="C:outer membrane-bounded periplasmic space"/>
    <property type="evidence" value="ECO:0007669"/>
    <property type="project" value="TreeGrafter"/>
</dbReference>
<dbReference type="Gene3D" id="3.40.50.2300">
    <property type="match status" value="2"/>
</dbReference>
<comment type="caution">
    <text evidence="4">The sequence shown here is derived from an EMBL/GenBank/DDBJ whole genome shotgun (WGS) entry which is preliminary data.</text>
</comment>